<dbReference type="Gene3D" id="3.30.530.20">
    <property type="match status" value="1"/>
</dbReference>
<feature type="compositionally biased region" description="Basic and acidic residues" evidence="3">
    <location>
        <begin position="38"/>
        <end position="48"/>
    </location>
</feature>
<comment type="subcellular location">
    <subcellularLocation>
        <location evidence="1">Nucleus</location>
    </subcellularLocation>
</comment>
<protein>
    <recommendedName>
        <fullName evidence="4">START domain-containing protein</fullName>
    </recommendedName>
</protein>
<dbReference type="GO" id="GO:0008289">
    <property type="term" value="F:lipid binding"/>
    <property type="evidence" value="ECO:0007669"/>
    <property type="project" value="InterPro"/>
</dbReference>
<feature type="region of interest" description="Disordered" evidence="3">
    <location>
        <begin position="70"/>
        <end position="91"/>
    </location>
</feature>
<sequence>MIGRCKVHAPCPHLNDPLHCSHTTPFASPKKPPKKINNKRERERENKNKNRVFNPLHDSIGHKAHSFLPRTRYAAPPPSPPPPPRPRPPPMGYVLSAVARVLEQPTAWGAACEMAVLAGPLWAAALLGLLLGWAWRPRWAAGLVATADSHPAPPTFATLEFWRTQLPARIRAPLAQYVGAAGPAPPPQQEDDSSLLGSSEMANEQLAVGKDDLVNLWRLVEGRDGGPAWIKMMEKALPAMTYQAWRRDPQTGPPQYQSSTIFENANPEEVRDFFGDDQFRMSNKWDDMLIYHKTLEECQTTGTMKVHWVRKVDYLAMIFPFFCSDREYIIARRIWKLGGAYYCVTKGVPCSSIPRRNKPRRVDVYYSSWCIRPVESRRGNSGLTACEVLLFHHEDMGIPYEIAKIGIRQGMWGCVKRIEPGLRAYQKARAAGEPLSQSALMAHINTKVGDNFVRGLESNDDQSDIVEAEEKPVKNRVARFLVLGGAVALACTLDQGLLTKALIFGVARKFVGQRNTL</sequence>
<accession>A0A0E0CER8</accession>
<dbReference type="EnsemblPlants" id="OMERI02G02610.1">
    <property type="protein sequence ID" value="OMERI02G02610.1"/>
    <property type="gene ID" value="OMERI02G02610"/>
</dbReference>
<dbReference type="InterPro" id="IPR002913">
    <property type="entry name" value="START_lipid-bd_dom"/>
</dbReference>
<keyword evidence="6" id="KW-1185">Reference proteome</keyword>
<dbReference type="STRING" id="40149.A0A0E0CER8"/>
<dbReference type="PANTHER" id="PTHR19308">
    <property type="entry name" value="PHOSPHATIDYLCHOLINE TRANSFER PROTEIN"/>
    <property type="match status" value="1"/>
</dbReference>
<dbReference type="GO" id="GO:0005634">
    <property type="term" value="C:nucleus"/>
    <property type="evidence" value="ECO:0007669"/>
    <property type="project" value="UniProtKB-SubCell"/>
</dbReference>
<keyword evidence="2" id="KW-0539">Nucleus</keyword>
<evidence type="ECO:0000313" key="6">
    <source>
        <dbReference type="Proteomes" id="UP000008021"/>
    </source>
</evidence>
<dbReference type="SUPFAM" id="SSF55961">
    <property type="entry name" value="Bet v1-like"/>
    <property type="match status" value="1"/>
</dbReference>
<proteinExistence type="predicted"/>
<dbReference type="HOGENOM" id="CLU_036351_1_0_1"/>
<evidence type="ECO:0000259" key="4">
    <source>
        <dbReference type="PROSITE" id="PS50848"/>
    </source>
</evidence>
<evidence type="ECO:0000256" key="2">
    <source>
        <dbReference type="ARBA" id="ARBA00023242"/>
    </source>
</evidence>
<dbReference type="GO" id="GO:0005737">
    <property type="term" value="C:cytoplasm"/>
    <property type="evidence" value="ECO:0007669"/>
    <property type="project" value="UniProtKB-ARBA"/>
</dbReference>
<reference evidence="5" key="2">
    <citation type="submission" date="2018-05" db="EMBL/GenBank/DDBJ databases">
        <title>OmerRS3 (Oryza meridionalis Reference Sequence Version 3).</title>
        <authorList>
            <person name="Zhang J."/>
            <person name="Kudrna D."/>
            <person name="Lee S."/>
            <person name="Talag J."/>
            <person name="Welchert J."/>
            <person name="Wing R.A."/>
        </authorList>
    </citation>
    <scope>NUCLEOTIDE SEQUENCE [LARGE SCALE GENOMIC DNA]</scope>
    <source>
        <strain evidence="5">cv. OR44</strain>
    </source>
</reference>
<feature type="compositionally biased region" description="Pro residues" evidence="3">
    <location>
        <begin position="75"/>
        <end position="91"/>
    </location>
</feature>
<dbReference type="InterPro" id="IPR051213">
    <property type="entry name" value="START_lipid_transfer"/>
</dbReference>
<evidence type="ECO:0000256" key="1">
    <source>
        <dbReference type="ARBA" id="ARBA00004123"/>
    </source>
</evidence>
<organism evidence="5">
    <name type="scientific">Oryza meridionalis</name>
    <dbReference type="NCBI Taxonomy" id="40149"/>
    <lineage>
        <taxon>Eukaryota</taxon>
        <taxon>Viridiplantae</taxon>
        <taxon>Streptophyta</taxon>
        <taxon>Embryophyta</taxon>
        <taxon>Tracheophyta</taxon>
        <taxon>Spermatophyta</taxon>
        <taxon>Magnoliopsida</taxon>
        <taxon>Liliopsida</taxon>
        <taxon>Poales</taxon>
        <taxon>Poaceae</taxon>
        <taxon>BOP clade</taxon>
        <taxon>Oryzoideae</taxon>
        <taxon>Oryzeae</taxon>
        <taxon>Oryzinae</taxon>
        <taxon>Oryza</taxon>
    </lineage>
</organism>
<dbReference type="Gramene" id="OMERI02G02610.1">
    <property type="protein sequence ID" value="OMERI02G02610.1"/>
    <property type="gene ID" value="OMERI02G02610"/>
</dbReference>
<dbReference type="CDD" id="cd08870">
    <property type="entry name" value="START_STARD2_7-like"/>
    <property type="match status" value="1"/>
</dbReference>
<dbReference type="PROSITE" id="PS50848">
    <property type="entry name" value="START"/>
    <property type="match status" value="1"/>
</dbReference>
<feature type="region of interest" description="Disordered" evidence="3">
    <location>
        <begin position="13"/>
        <end position="56"/>
    </location>
</feature>
<dbReference type="Proteomes" id="UP000008021">
    <property type="component" value="Chromosome 2"/>
</dbReference>
<dbReference type="PANTHER" id="PTHR19308:SF11">
    <property type="entry name" value="POLYKETIDE CYCLASE_DEHYDRASE AND LIPID TRANSPORT SUPERFAMILY PROTEIN"/>
    <property type="match status" value="1"/>
</dbReference>
<evidence type="ECO:0000256" key="3">
    <source>
        <dbReference type="SAM" id="MobiDB-lite"/>
    </source>
</evidence>
<feature type="domain" description="START" evidence="4">
    <location>
        <begin position="227"/>
        <end position="427"/>
    </location>
</feature>
<reference evidence="5" key="1">
    <citation type="submission" date="2015-04" db="UniProtKB">
        <authorList>
            <consortium name="EnsemblPlants"/>
        </authorList>
    </citation>
    <scope>IDENTIFICATION</scope>
</reference>
<dbReference type="InterPro" id="IPR023393">
    <property type="entry name" value="START-like_dom_sf"/>
</dbReference>
<evidence type="ECO:0000313" key="5">
    <source>
        <dbReference type="EnsemblPlants" id="OMERI02G02610.1"/>
    </source>
</evidence>
<name>A0A0E0CER8_9ORYZ</name>
<dbReference type="AlphaFoldDB" id="A0A0E0CER8"/>
<dbReference type="FunFam" id="3.30.530.20:FF:000006">
    <property type="entry name" value="StAR-related lipid transfer protein 7, mitochondrial"/>
    <property type="match status" value="1"/>
</dbReference>